<evidence type="ECO:0000313" key="1">
    <source>
        <dbReference type="EMBL" id="KAG5176125.1"/>
    </source>
</evidence>
<dbReference type="Proteomes" id="UP000664859">
    <property type="component" value="Unassembled WGS sequence"/>
</dbReference>
<dbReference type="Pfam" id="PF10253">
    <property type="entry name" value="PRCC"/>
    <property type="match status" value="1"/>
</dbReference>
<protein>
    <submittedName>
        <fullName evidence="1">Uncharacterized protein</fullName>
    </submittedName>
</protein>
<evidence type="ECO:0000313" key="2">
    <source>
        <dbReference type="Proteomes" id="UP000664859"/>
    </source>
</evidence>
<name>A0A836C7Q5_9STRA</name>
<dbReference type="AlphaFoldDB" id="A0A836C7Q5"/>
<accession>A0A836C7Q5</accession>
<sequence>QLASGAVEALESAAVAVVDYQARDPNAFNQFAQGAVSTVAGAESEKEIRGQRYNPATGQTETIVGASKGQKRKHQINSLAVQAAARELDIMEKRGAGFLTKAQTHAKYGW</sequence>
<reference evidence="1" key="1">
    <citation type="submission" date="2021-02" db="EMBL/GenBank/DDBJ databases">
        <title>First Annotated Genome of the Yellow-green Alga Tribonema minus.</title>
        <authorList>
            <person name="Mahan K.M."/>
        </authorList>
    </citation>
    <scope>NUCLEOTIDE SEQUENCE</scope>
    <source>
        <strain evidence="1">UTEX B ZZ1240</strain>
    </source>
</reference>
<comment type="caution">
    <text evidence="1">The sequence shown here is derived from an EMBL/GenBank/DDBJ whole genome shotgun (WGS) entry which is preliminary data.</text>
</comment>
<gene>
    <name evidence="1" type="ORF">JKP88DRAFT_171554</name>
</gene>
<dbReference type="GO" id="GO:0005634">
    <property type="term" value="C:nucleus"/>
    <property type="evidence" value="ECO:0007669"/>
    <property type="project" value="TreeGrafter"/>
</dbReference>
<dbReference type="PANTHER" id="PTHR13621">
    <property type="entry name" value="PROLINE-RICH PROTEIN PRCC"/>
    <property type="match status" value="1"/>
</dbReference>
<dbReference type="PANTHER" id="PTHR13621:SF2">
    <property type="entry name" value="PROLINE-RICH PROTEIN PRCC"/>
    <property type="match status" value="1"/>
</dbReference>
<feature type="non-terminal residue" evidence="1">
    <location>
        <position position="1"/>
    </location>
</feature>
<dbReference type="EMBL" id="JAFCMP010000540">
    <property type="protein sequence ID" value="KAG5176125.1"/>
    <property type="molecule type" value="Genomic_DNA"/>
</dbReference>
<proteinExistence type="predicted"/>
<keyword evidence="2" id="KW-1185">Reference proteome</keyword>
<dbReference type="InterPro" id="IPR018800">
    <property type="entry name" value="PRCC"/>
</dbReference>
<dbReference type="OrthoDB" id="206969at2759"/>
<organism evidence="1 2">
    <name type="scientific">Tribonema minus</name>
    <dbReference type="NCBI Taxonomy" id="303371"/>
    <lineage>
        <taxon>Eukaryota</taxon>
        <taxon>Sar</taxon>
        <taxon>Stramenopiles</taxon>
        <taxon>Ochrophyta</taxon>
        <taxon>PX clade</taxon>
        <taxon>Xanthophyceae</taxon>
        <taxon>Tribonematales</taxon>
        <taxon>Tribonemataceae</taxon>
        <taxon>Tribonema</taxon>
    </lineage>
</organism>